<evidence type="ECO:0000313" key="1">
    <source>
        <dbReference type="EMBL" id="QOY26309.1"/>
    </source>
</evidence>
<protein>
    <submittedName>
        <fullName evidence="1">3-hydroxyacyl-[acyl-carrier-protein] dehydratase FabZ</fullName>
        <ecNumber evidence="1">4.2.1.59</ecNumber>
    </submittedName>
</protein>
<evidence type="ECO:0000313" key="2">
    <source>
        <dbReference type="Proteomes" id="UP000587477"/>
    </source>
</evidence>
<name>A0A7W4LUG2_BACVE</name>
<keyword evidence="1" id="KW-0456">Lyase</keyword>
<proteinExistence type="predicted"/>
<dbReference type="Pfam" id="PF07977">
    <property type="entry name" value="FabA"/>
    <property type="match status" value="1"/>
</dbReference>
<dbReference type="InterPro" id="IPR013114">
    <property type="entry name" value="FabA_FabZ"/>
</dbReference>
<organism evidence="1 2">
    <name type="scientific">Bacillus velezensis</name>
    <dbReference type="NCBI Taxonomy" id="492670"/>
    <lineage>
        <taxon>Bacteria</taxon>
        <taxon>Bacillati</taxon>
        <taxon>Bacillota</taxon>
        <taxon>Bacilli</taxon>
        <taxon>Bacillales</taxon>
        <taxon>Bacillaceae</taxon>
        <taxon>Bacillus</taxon>
        <taxon>Bacillus amyloliquefaciens group</taxon>
    </lineage>
</organism>
<dbReference type="PANTHER" id="PTHR30272">
    <property type="entry name" value="3-HYDROXYACYL-[ACYL-CARRIER-PROTEIN] DEHYDRATASE"/>
    <property type="match status" value="1"/>
</dbReference>
<dbReference type="InterPro" id="IPR029069">
    <property type="entry name" value="HotDog_dom_sf"/>
</dbReference>
<dbReference type="SUPFAM" id="SSF54637">
    <property type="entry name" value="Thioesterase/thiol ester dehydrase-isomerase"/>
    <property type="match status" value="1"/>
</dbReference>
<dbReference type="AlphaFoldDB" id="A0A7W4LUG2"/>
<dbReference type="Gene3D" id="3.10.129.10">
    <property type="entry name" value="Hotdog Thioesterase"/>
    <property type="match status" value="1"/>
</dbReference>
<dbReference type="GO" id="GO:0019171">
    <property type="term" value="F:(3R)-hydroxyacyl-[acyl-carrier-protein] dehydratase activity"/>
    <property type="evidence" value="ECO:0007669"/>
    <property type="project" value="UniProtKB-EC"/>
</dbReference>
<dbReference type="EMBL" id="CP063687">
    <property type="protein sequence ID" value="QOY26309.1"/>
    <property type="molecule type" value="Genomic_DNA"/>
</dbReference>
<reference evidence="2" key="1">
    <citation type="submission" date="2020-10" db="EMBL/GenBank/DDBJ databases">
        <title>Complete genome sequence of Bacillus velezensis NST6.</title>
        <authorList>
            <person name="Choi J."/>
        </authorList>
    </citation>
    <scope>NUCLEOTIDE SEQUENCE [LARGE SCALE GENOMIC DNA]</scope>
    <source>
        <strain evidence="2">NST6</strain>
    </source>
</reference>
<sequence length="131" mass="14130">MNQKLLPHRFPFLLIDGTTNSEAGKWAGAYKNISENDWFITESQKEMPFSLVVEAMAQTAACAGITGGDGLGLLSAVKKAERLGAALPGDRLDLFFEVTRIRRGFVFGRAKASVAGKPVAEAELSIFIQPS</sequence>
<dbReference type="EC" id="4.2.1.59" evidence="1"/>
<dbReference type="RefSeq" id="WP_063636984.1">
    <property type="nucleotide sequence ID" value="NZ_BDDG01000011.1"/>
</dbReference>
<gene>
    <name evidence="1" type="primary">fabZ_2</name>
    <name evidence="1" type="ORF">BACVE_001272</name>
</gene>
<accession>A0A7W4LUG2</accession>
<dbReference type="CDD" id="cd01288">
    <property type="entry name" value="FabZ"/>
    <property type="match status" value="1"/>
</dbReference>
<dbReference type="PANTHER" id="PTHR30272:SF3">
    <property type="entry name" value="(3R)-HYDROXYMYRISTOYL-[ACYL CARRIER PROTEIN] DEHYDRATASE"/>
    <property type="match status" value="1"/>
</dbReference>
<dbReference type="Proteomes" id="UP000587477">
    <property type="component" value="Chromosome"/>
</dbReference>